<proteinExistence type="predicted"/>
<sequence>MLSLRRAKTTVPAPRPIAIHASYYVRARSFRAAAKPKEFERFPVLDISIPDSTSLNPKLTNLNSARRISLAIHNSPSHTSTLPDASVVLSIGKRTYSSHFYNYQSTSFDTQGIAHLVKTSGLTPA</sequence>
<dbReference type="AlphaFoldDB" id="A0A0H2Y0E8"/>
<gene>
    <name evidence="1" type="ordered locus">Bcen_5092</name>
</gene>
<accession>A0A0H2Y0E8</accession>
<reference evidence="1" key="1">
    <citation type="submission" date="2006-05" db="EMBL/GenBank/DDBJ databases">
        <title>Complete sequence of chromosome 2 of Burkholderia cenocepacia AU 1054.</title>
        <authorList>
            <consortium name="US DOE Joint Genome Institute"/>
            <person name="Copeland A."/>
            <person name="Lucas S."/>
            <person name="Lapidus A."/>
            <person name="Barry K."/>
            <person name="Detter J.C."/>
            <person name="Glavina del Rio T."/>
            <person name="Hammon N."/>
            <person name="Israni S."/>
            <person name="Dalin E."/>
            <person name="Tice H."/>
            <person name="Pitluck S."/>
            <person name="Chain P."/>
            <person name="Malfatti S."/>
            <person name="Shin M."/>
            <person name="Vergez L."/>
            <person name="Schmutz J."/>
            <person name="Larimer F."/>
            <person name="Land M."/>
            <person name="Hauser L."/>
            <person name="Kyrpides N."/>
            <person name="Lykidis A."/>
            <person name="LiPuma J.J."/>
            <person name="Konstantinidis K."/>
            <person name="Tiedje J.M."/>
            <person name="Richardson P."/>
        </authorList>
    </citation>
    <scope>NUCLEOTIDE SEQUENCE [LARGE SCALE GENOMIC DNA]</scope>
    <source>
        <strain evidence="1">AU 1054</strain>
    </source>
</reference>
<organism evidence="1">
    <name type="scientific">Burkholderia orbicola (strain AU 1054)</name>
    <dbReference type="NCBI Taxonomy" id="331271"/>
    <lineage>
        <taxon>Bacteria</taxon>
        <taxon>Pseudomonadati</taxon>
        <taxon>Pseudomonadota</taxon>
        <taxon>Betaproteobacteria</taxon>
        <taxon>Burkholderiales</taxon>
        <taxon>Burkholderiaceae</taxon>
        <taxon>Burkholderia</taxon>
        <taxon>Burkholderia cepacia complex</taxon>
        <taxon>Burkholderia orbicola</taxon>
    </lineage>
</organism>
<name>A0A0H2Y0E8_BURO1</name>
<evidence type="ECO:0000313" key="1">
    <source>
        <dbReference type="EMBL" id="ABF79966.1"/>
    </source>
</evidence>
<dbReference type="EMBL" id="CP000379">
    <property type="protein sequence ID" value="ABF79966.1"/>
    <property type="molecule type" value="Genomic_DNA"/>
</dbReference>
<protein>
    <submittedName>
        <fullName evidence="1">Uncharacterized protein</fullName>
    </submittedName>
</protein>
<dbReference type="HOGENOM" id="CLU_1988395_0_0_4"/>